<keyword evidence="2" id="KW-1185">Reference proteome</keyword>
<accession>A0A2U2PFV2</accession>
<protein>
    <submittedName>
        <fullName evidence="1">Uncharacterized protein</fullName>
    </submittedName>
</protein>
<name>A0A2U2PFV2_9SPHI</name>
<dbReference type="AlphaFoldDB" id="A0A2U2PFV2"/>
<proteinExistence type="predicted"/>
<gene>
    <name evidence="1" type="ORF">DDR33_13505</name>
</gene>
<sequence length="128" mass="14942">MSEIDVFVVYYGEYAHVDDIEGIFETREQVEEFRKRFAKNKKLNVTTKKMNPRFFSDPLRIPFLVCLRDGELRPSGIIQLTGIDECAKAGRGEVEREEDFWQVYVMAENKNAAIQYALNKREALSLKE</sequence>
<dbReference type="EMBL" id="QEAS01000010">
    <property type="protein sequence ID" value="PWG80204.1"/>
    <property type="molecule type" value="Genomic_DNA"/>
</dbReference>
<evidence type="ECO:0000313" key="2">
    <source>
        <dbReference type="Proteomes" id="UP000245647"/>
    </source>
</evidence>
<evidence type="ECO:0000313" key="1">
    <source>
        <dbReference type="EMBL" id="PWG80204.1"/>
    </source>
</evidence>
<dbReference type="Proteomes" id="UP000245647">
    <property type="component" value="Unassembled WGS sequence"/>
</dbReference>
<organism evidence="1 2">
    <name type="scientific">Pararcticibacter amylolyticus</name>
    <dbReference type="NCBI Taxonomy" id="2173175"/>
    <lineage>
        <taxon>Bacteria</taxon>
        <taxon>Pseudomonadati</taxon>
        <taxon>Bacteroidota</taxon>
        <taxon>Sphingobacteriia</taxon>
        <taxon>Sphingobacteriales</taxon>
        <taxon>Sphingobacteriaceae</taxon>
        <taxon>Pararcticibacter</taxon>
    </lineage>
</organism>
<comment type="caution">
    <text evidence="1">The sequence shown here is derived from an EMBL/GenBank/DDBJ whole genome shotgun (WGS) entry which is preliminary data.</text>
</comment>
<dbReference type="OrthoDB" id="765028at2"/>
<reference evidence="1 2" key="1">
    <citation type="submission" date="2018-04" db="EMBL/GenBank/DDBJ databases">
        <title>Pedobacter chongqingensis sp. nov., isolated from a rottenly hemp rope.</title>
        <authorList>
            <person name="Cai Y."/>
        </authorList>
    </citation>
    <scope>NUCLEOTIDE SEQUENCE [LARGE SCALE GENOMIC DNA]</scope>
    <source>
        <strain evidence="1 2">FJ4-8</strain>
    </source>
</reference>
<dbReference type="RefSeq" id="WP_109416321.1">
    <property type="nucleotide sequence ID" value="NZ_QEAS01000010.1"/>
</dbReference>